<comment type="caution">
    <text evidence="2">The sequence shown here is derived from an EMBL/GenBank/DDBJ whole genome shotgun (WGS) entry which is preliminary data.</text>
</comment>
<dbReference type="Proteomes" id="UP000011717">
    <property type="component" value="Unassembled WGS sequence"/>
</dbReference>
<dbReference type="AlphaFoldDB" id="M2U5K9"/>
<keyword evidence="1" id="KW-0472">Membrane</keyword>
<reference evidence="2 3" key="1">
    <citation type="journal article" date="2013" name="Genome Announc.">
        <title>Draft Genome Sequence of Strain JLT2015T, Belonging to the Family Sphingomonadaceae of the Alphaproteobacteria.</title>
        <authorList>
            <person name="Tang K."/>
            <person name="Liu K."/>
            <person name="Li S."/>
            <person name="Jiao N."/>
        </authorList>
    </citation>
    <scope>NUCLEOTIDE SEQUENCE [LARGE SCALE GENOMIC DNA]</scope>
    <source>
        <strain evidence="2 3">JLT2015</strain>
    </source>
</reference>
<feature type="transmembrane region" description="Helical" evidence="1">
    <location>
        <begin position="61"/>
        <end position="81"/>
    </location>
</feature>
<keyword evidence="1" id="KW-0812">Transmembrane</keyword>
<keyword evidence="3" id="KW-1185">Reference proteome</keyword>
<keyword evidence="1" id="KW-1133">Transmembrane helix</keyword>
<organism evidence="2 3">
    <name type="scientific">Pacificimonas flava</name>
    <dbReference type="NCBI Taxonomy" id="1234595"/>
    <lineage>
        <taxon>Bacteria</taxon>
        <taxon>Pseudomonadati</taxon>
        <taxon>Pseudomonadota</taxon>
        <taxon>Alphaproteobacteria</taxon>
        <taxon>Sphingomonadales</taxon>
        <taxon>Sphingosinicellaceae</taxon>
        <taxon>Pacificimonas</taxon>
    </lineage>
</organism>
<protein>
    <recommendedName>
        <fullName evidence="4">Transmembrane protein</fullName>
    </recommendedName>
</protein>
<evidence type="ECO:0000313" key="3">
    <source>
        <dbReference type="Proteomes" id="UP000011717"/>
    </source>
</evidence>
<accession>M2U5K9</accession>
<proteinExistence type="predicted"/>
<dbReference type="EMBL" id="AMRV01000003">
    <property type="protein sequence ID" value="EMD83302.1"/>
    <property type="molecule type" value="Genomic_DNA"/>
</dbReference>
<feature type="transmembrane region" description="Helical" evidence="1">
    <location>
        <begin position="35"/>
        <end position="54"/>
    </location>
</feature>
<dbReference type="OrthoDB" id="7510986at2"/>
<evidence type="ECO:0000256" key="1">
    <source>
        <dbReference type="SAM" id="Phobius"/>
    </source>
</evidence>
<dbReference type="RefSeq" id="WP_008600918.1">
    <property type="nucleotide sequence ID" value="NZ_AMRV01000003.1"/>
</dbReference>
<gene>
    <name evidence="2" type="ORF">C725_1203</name>
</gene>
<evidence type="ECO:0000313" key="2">
    <source>
        <dbReference type="EMBL" id="EMD83302.1"/>
    </source>
</evidence>
<sequence length="90" mass="9273">MNGLLGCGMVLAACVLIYAAAPHQELAGGEMPRKSLGLLGAVLMGAGLLVLLTWAGKATAVFIGLTVAMLIWSLLPLALAWKRARRDGAS</sequence>
<name>M2U5K9_9SPHN</name>
<evidence type="ECO:0008006" key="4">
    <source>
        <dbReference type="Google" id="ProtNLM"/>
    </source>
</evidence>